<dbReference type="OrthoDB" id="121597at2"/>
<dbReference type="AlphaFoldDB" id="A0A1I7L7W3"/>
<dbReference type="STRING" id="1035707.SAMN05216552_1024100"/>
<reference evidence="2" key="1">
    <citation type="submission" date="2016-10" db="EMBL/GenBank/DDBJ databases">
        <authorList>
            <person name="Varghese N."/>
            <person name="Submissions S."/>
        </authorList>
    </citation>
    <scope>NUCLEOTIDE SEQUENCE [LARGE SCALE GENOMIC DNA]</scope>
    <source>
        <strain evidence="2">CGMCC 1.11014</strain>
    </source>
</reference>
<dbReference type="Gene3D" id="3.30.2310.20">
    <property type="entry name" value="RelE-like"/>
    <property type="match status" value="1"/>
</dbReference>
<dbReference type="EMBL" id="FPBO01000024">
    <property type="protein sequence ID" value="SFV05872.1"/>
    <property type="molecule type" value="Genomic_DNA"/>
</dbReference>
<gene>
    <name evidence="1" type="ORF">SAMN05216552_1024100</name>
</gene>
<dbReference type="RefSeq" id="WP_093557868.1">
    <property type="nucleotide sequence ID" value="NZ_FPBO01000024.1"/>
</dbReference>
<dbReference type="Proteomes" id="UP000199391">
    <property type="component" value="Unassembled WGS sequence"/>
</dbReference>
<keyword evidence="2" id="KW-1185">Reference proteome</keyword>
<name>A0A1I7L7W3_9BURK</name>
<sequence length="77" mass="8674">MSKAETRVLTAPAAARTVKSLVGASAGLIAHPRIGEQLDEFSPREVRRLPVGHGETRYEIRRDTITVPRNWHTREEQ</sequence>
<dbReference type="InterPro" id="IPR035093">
    <property type="entry name" value="RelE/ParE_toxin_dom_sf"/>
</dbReference>
<proteinExistence type="predicted"/>
<evidence type="ECO:0000313" key="2">
    <source>
        <dbReference type="Proteomes" id="UP000199391"/>
    </source>
</evidence>
<protein>
    <submittedName>
        <fullName evidence="1">Uncharacterized protein</fullName>
    </submittedName>
</protein>
<accession>A0A1I7L7W3</accession>
<organism evidence="1 2">
    <name type="scientific">Pseudoduganella namucuonensis</name>
    <dbReference type="NCBI Taxonomy" id="1035707"/>
    <lineage>
        <taxon>Bacteria</taxon>
        <taxon>Pseudomonadati</taxon>
        <taxon>Pseudomonadota</taxon>
        <taxon>Betaproteobacteria</taxon>
        <taxon>Burkholderiales</taxon>
        <taxon>Oxalobacteraceae</taxon>
        <taxon>Telluria group</taxon>
        <taxon>Pseudoduganella</taxon>
    </lineage>
</organism>
<evidence type="ECO:0000313" key="1">
    <source>
        <dbReference type="EMBL" id="SFV05872.1"/>
    </source>
</evidence>